<feature type="coiled-coil region" evidence="5">
    <location>
        <begin position="413"/>
        <end position="486"/>
    </location>
</feature>
<feature type="repeat" description="TPR" evidence="4">
    <location>
        <begin position="359"/>
        <end position="392"/>
    </location>
</feature>
<dbReference type="Proteomes" id="UP001448207">
    <property type="component" value="Unassembled WGS sequence"/>
</dbReference>
<evidence type="ECO:0000259" key="7">
    <source>
        <dbReference type="Pfam" id="PF05843"/>
    </source>
</evidence>
<gene>
    <name evidence="8" type="ORF">J3Q64DRAFT_1726542</name>
</gene>
<reference evidence="8 9" key="1">
    <citation type="submission" date="2024-04" db="EMBL/GenBank/DDBJ databases">
        <title>Symmetric and asymmetric DNA N6-adenine methylation regulates different biological responses in Mucorales.</title>
        <authorList>
            <consortium name="Lawrence Berkeley National Laboratory"/>
            <person name="Lax C."/>
            <person name="Mondo S.J."/>
            <person name="Osorio-Concepcion M."/>
            <person name="Muszewska A."/>
            <person name="Corrochano-Luque M."/>
            <person name="Gutierrez G."/>
            <person name="Riley R."/>
            <person name="Lipzen A."/>
            <person name="Guo J."/>
            <person name="Hundley H."/>
            <person name="Amirebrahimi M."/>
            <person name="Ng V."/>
            <person name="Lorenzo-Gutierrez D."/>
            <person name="Binder U."/>
            <person name="Yang J."/>
            <person name="Song Y."/>
            <person name="Canovas D."/>
            <person name="Navarro E."/>
            <person name="Freitag M."/>
            <person name="Gabaldon T."/>
            <person name="Grigoriev I.V."/>
            <person name="Corrochano L.M."/>
            <person name="Nicolas F.E."/>
            <person name="Garre V."/>
        </authorList>
    </citation>
    <scope>NUCLEOTIDE SEQUENCE [LARGE SCALE GENOMIC DNA]</scope>
    <source>
        <strain evidence="8 9">L51</strain>
    </source>
</reference>
<dbReference type="InterPro" id="IPR003107">
    <property type="entry name" value="HAT"/>
</dbReference>
<proteinExistence type="predicted"/>
<dbReference type="InterPro" id="IPR011990">
    <property type="entry name" value="TPR-like_helical_dom_sf"/>
</dbReference>
<dbReference type="Pfam" id="PF05843">
    <property type="entry name" value="Suf"/>
    <property type="match status" value="1"/>
</dbReference>
<dbReference type="InterPro" id="IPR019734">
    <property type="entry name" value="TPR_rpt"/>
</dbReference>
<feature type="compositionally biased region" description="Basic and acidic residues" evidence="6">
    <location>
        <begin position="706"/>
        <end position="717"/>
    </location>
</feature>
<feature type="compositionally biased region" description="Polar residues" evidence="6">
    <location>
        <begin position="669"/>
        <end position="685"/>
    </location>
</feature>
<evidence type="ECO:0000256" key="2">
    <source>
        <dbReference type="ARBA" id="ARBA00022737"/>
    </source>
</evidence>
<dbReference type="SMART" id="SM00386">
    <property type="entry name" value="HAT"/>
    <property type="match status" value="8"/>
</dbReference>
<evidence type="ECO:0000313" key="8">
    <source>
        <dbReference type="EMBL" id="KAL0092015.1"/>
    </source>
</evidence>
<dbReference type="Gene3D" id="1.25.40.1040">
    <property type="match status" value="1"/>
</dbReference>
<sequence>MAMEMEEKVEEKKPAVESQKQRKSEESIPHPAPHSVEPEDSFISAPASWQIPPGALQAKADHANHVRLLEPIIKVNHKLERLEERVKEYPDDLEAWNALKTEIQQTGDLVQMRKFYEKFLAVFPTSPRQWLAYLEMELKHSNFNEVEGLFRRCLKTVLSIDLWKFYLGYIRRINMGENGAAATPEGRTIIEKAYEYVLNNVGIDKEAGPIWADYIFFLSSNKTTNTWEEQRKMDSMRRAYQKAMAIPLNNVEHLWKEYDQWENTLNRLTAKKFLSERSSAYMTARTALREMRGFTDQLSRTIIPRRTEWTDKDLQQLEVWREYIQWEKGNPLHLEDEEAVVERVAYAYQQAFLVLRFFPVLWFDYAMYYKEIGKVDKALTVLKQGMEILPTSLLIHFAYAELCESRKQFDEARQAFDSLLEQLDQDIEKLKSTAQKSVEKLQQEAEEEKSGMNLSDDIDGELREQLRQREKQIKKEQDEIEERVKEQVDGVARSCSLVWIMYMRFARRSDGIKSARSLFSRARKTTNLTYHLFVASALMEYHNSKDATIAGKVFEIVGYKLFADDPAFVCEYLDFLIEMNDDNNTRALFERALSTMPAEKAGPIWSKFLDYENKYGDLAGVQGVEKRRNEAIQGTTVLESSLFRYSYLDIGIDIDSELGGEARKEKSPNVAQSPVIQEATVSGTTGHERSHRNKDHGKKPLLQPVHPEKYPRPDFEQWKPFKPLTDSARHVAPNTVTVPRVVAPDSVPKVSTPTPDVPPVAAAPAPPVTWNKTQSTDLPGPIAYFVSSLPPAHSFNGPSIQAGELADLLRNIIVPVPAQLPAPGNTSGTMVAPGRNQNPQSHPKNIMNGPPMHSQQQMAGRDMPPIRGIPGNRAGRGGFKTRGGGMPMRGGKGNMKRKTRDDHEDDYMPHKGMGPNRPPDNDIFRARQVKRHRDDPPY</sequence>
<dbReference type="PANTHER" id="PTHR19980">
    <property type="entry name" value="RNA CLEAVAGE STIMULATION FACTOR"/>
    <property type="match status" value="1"/>
</dbReference>
<comment type="caution">
    <text evidence="8">The sequence shown here is derived from an EMBL/GenBank/DDBJ whole genome shotgun (WGS) entry which is preliminary data.</text>
</comment>
<dbReference type="SUPFAM" id="SSF48452">
    <property type="entry name" value="TPR-like"/>
    <property type="match status" value="2"/>
</dbReference>
<comment type="subcellular location">
    <subcellularLocation>
        <location evidence="1">Nucleus</location>
    </subcellularLocation>
</comment>
<keyword evidence="4" id="KW-0802">TPR repeat</keyword>
<feature type="region of interest" description="Disordered" evidence="6">
    <location>
        <begin position="871"/>
        <end position="938"/>
    </location>
</feature>
<evidence type="ECO:0000256" key="4">
    <source>
        <dbReference type="PROSITE-ProRule" id="PRU00339"/>
    </source>
</evidence>
<keyword evidence="2" id="KW-0677">Repeat</keyword>
<feature type="compositionally biased region" description="Gly residues" evidence="6">
    <location>
        <begin position="874"/>
        <end position="893"/>
    </location>
</feature>
<evidence type="ECO:0000256" key="3">
    <source>
        <dbReference type="ARBA" id="ARBA00023242"/>
    </source>
</evidence>
<feature type="region of interest" description="Disordered" evidence="6">
    <location>
        <begin position="663"/>
        <end position="717"/>
    </location>
</feature>
<keyword evidence="5" id="KW-0175">Coiled coil</keyword>
<dbReference type="InterPro" id="IPR008847">
    <property type="entry name" value="Suf"/>
</dbReference>
<organism evidence="8 9">
    <name type="scientific">Phycomyces blakesleeanus</name>
    <dbReference type="NCBI Taxonomy" id="4837"/>
    <lineage>
        <taxon>Eukaryota</taxon>
        <taxon>Fungi</taxon>
        <taxon>Fungi incertae sedis</taxon>
        <taxon>Mucoromycota</taxon>
        <taxon>Mucoromycotina</taxon>
        <taxon>Mucoromycetes</taxon>
        <taxon>Mucorales</taxon>
        <taxon>Phycomycetaceae</taxon>
        <taxon>Phycomyces</taxon>
    </lineage>
</organism>
<evidence type="ECO:0000313" key="9">
    <source>
        <dbReference type="Proteomes" id="UP001448207"/>
    </source>
</evidence>
<name>A0ABR3B814_PHYBL</name>
<feature type="compositionally biased region" description="Basic residues" evidence="6">
    <location>
        <begin position="689"/>
        <end position="699"/>
    </location>
</feature>
<protein>
    <recommendedName>
        <fullName evidence="7">Suppressor of forked domain-containing protein</fullName>
    </recommendedName>
</protein>
<evidence type="ECO:0000256" key="6">
    <source>
        <dbReference type="SAM" id="MobiDB-lite"/>
    </source>
</evidence>
<dbReference type="PROSITE" id="PS50005">
    <property type="entry name" value="TPR"/>
    <property type="match status" value="1"/>
</dbReference>
<feature type="compositionally biased region" description="Basic and acidic residues" evidence="6">
    <location>
        <begin position="899"/>
        <end position="909"/>
    </location>
</feature>
<feature type="compositionally biased region" description="Basic and acidic residues" evidence="6">
    <location>
        <begin position="1"/>
        <end position="28"/>
    </location>
</feature>
<evidence type="ECO:0000256" key="1">
    <source>
        <dbReference type="ARBA" id="ARBA00004123"/>
    </source>
</evidence>
<keyword evidence="3" id="KW-0539">Nucleus</keyword>
<evidence type="ECO:0000256" key="5">
    <source>
        <dbReference type="SAM" id="Coils"/>
    </source>
</evidence>
<dbReference type="Gene3D" id="1.25.40.10">
    <property type="entry name" value="Tetratricopeptide repeat domain"/>
    <property type="match status" value="1"/>
</dbReference>
<keyword evidence="9" id="KW-1185">Reference proteome</keyword>
<accession>A0ABR3B814</accession>
<dbReference type="EMBL" id="JBCLYO010000003">
    <property type="protein sequence ID" value="KAL0092015.1"/>
    <property type="molecule type" value="Genomic_DNA"/>
</dbReference>
<dbReference type="PANTHER" id="PTHR19980:SF0">
    <property type="entry name" value="CLEAVAGE STIMULATION FACTOR SUBUNIT 3"/>
    <property type="match status" value="1"/>
</dbReference>
<feature type="domain" description="Suppressor of forked" evidence="7">
    <location>
        <begin position="78"/>
        <end position="650"/>
    </location>
</feature>
<feature type="region of interest" description="Disordered" evidence="6">
    <location>
        <begin position="1"/>
        <end position="40"/>
    </location>
</feature>
<dbReference type="InterPro" id="IPR045243">
    <property type="entry name" value="Rna14-like"/>
</dbReference>